<proteinExistence type="predicted"/>
<organism evidence="1 2">
    <name type="scientific">Galendromus occidentalis</name>
    <name type="common">western predatory mite</name>
    <dbReference type="NCBI Taxonomy" id="34638"/>
    <lineage>
        <taxon>Eukaryota</taxon>
        <taxon>Metazoa</taxon>
        <taxon>Ecdysozoa</taxon>
        <taxon>Arthropoda</taxon>
        <taxon>Chelicerata</taxon>
        <taxon>Arachnida</taxon>
        <taxon>Acari</taxon>
        <taxon>Parasitiformes</taxon>
        <taxon>Mesostigmata</taxon>
        <taxon>Gamasina</taxon>
        <taxon>Phytoseioidea</taxon>
        <taxon>Phytoseiidae</taxon>
        <taxon>Typhlodrominae</taxon>
        <taxon>Galendromus</taxon>
    </lineage>
</organism>
<evidence type="ECO:0000313" key="1">
    <source>
        <dbReference type="Proteomes" id="UP000694867"/>
    </source>
</evidence>
<gene>
    <name evidence="2" type="primary">LOC114828433</name>
</gene>
<sequence length="210" mass="24580">MTDFMPPFNRKRNKFSEFEKNMLKQIHADQQRDLSNHVVDEKKLHDLCKEEEYIFELQTEILNLYEDIGARQAKVDKRVKKLRTKNSIGRFVGDYIENLQDWDGESKVEETADADIKALQDSALAIVNENWSTKLAIDAAVEELYQMELKIMHKKVDMVWENLKDLPVKKKLSSKWFLNKTLWATPQQSNPMRVTPVSAWKAGESQHLDV</sequence>
<dbReference type="Proteomes" id="UP000694867">
    <property type="component" value="Unplaced"/>
</dbReference>
<accession>A0AAJ7SIK4</accession>
<evidence type="ECO:0000313" key="2">
    <source>
        <dbReference type="RefSeq" id="XP_028968427.1"/>
    </source>
</evidence>
<dbReference type="AlphaFoldDB" id="A0AAJ7SIK4"/>
<name>A0AAJ7SIK4_9ACAR</name>
<dbReference type="GeneID" id="114828433"/>
<reference evidence="2" key="1">
    <citation type="submission" date="2025-08" db="UniProtKB">
        <authorList>
            <consortium name="RefSeq"/>
        </authorList>
    </citation>
    <scope>IDENTIFICATION</scope>
</reference>
<protein>
    <submittedName>
        <fullName evidence="2">Uncharacterized protein LOC114828433</fullName>
    </submittedName>
</protein>
<dbReference type="RefSeq" id="XP_028968427.1">
    <property type="nucleotide sequence ID" value="XM_029112594.1"/>
</dbReference>
<dbReference type="KEGG" id="goe:114828433"/>
<keyword evidence="1" id="KW-1185">Reference proteome</keyword>